<organism evidence="1 2">
    <name type="scientific">Collinsella tanakaei</name>
    <dbReference type="NCBI Taxonomy" id="626935"/>
    <lineage>
        <taxon>Bacteria</taxon>
        <taxon>Bacillati</taxon>
        <taxon>Actinomycetota</taxon>
        <taxon>Coriobacteriia</taxon>
        <taxon>Coriobacteriales</taxon>
        <taxon>Coriobacteriaceae</taxon>
        <taxon>Collinsella</taxon>
    </lineage>
</organism>
<sequence>MLADYHVHTEFSDDSVYPLDTVCRDAISFRYGLPDLQPCTQILKLYRELGGHVITFGSDSHKPEHLGAHIPEVRERLRNLGFTEFCTYRHMQPVFHAL</sequence>
<dbReference type="Proteomes" id="UP000260943">
    <property type="component" value="Unassembled WGS sequence"/>
</dbReference>
<evidence type="ECO:0000313" key="1">
    <source>
        <dbReference type="EMBL" id="RGL10493.1"/>
    </source>
</evidence>
<dbReference type="AlphaFoldDB" id="A0A3E4QUF5"/>
<name>A0A3E4QUF5_9ACTN</name>
<proteinExistence type="predicted"/>
<comment type="caution">
    <text evidence="1">The sequence shown here is derived from an EMBL/GenBank/DDBJ whole genome shotgun (WGS) entry which is preliminary data.</text>
</comment>
<dbReference type="RefSeq" id="WP_117679549.1">
    <property type="nucleotide sequence ID" value="NZ_CAJJKC010000007.1"/>
</dbReference>
<dbReference type="Gene3D" id="3.20.20.140">
    <property type="entry name" value="Metal-dependent hydrolases"/>
    <property type="match status" value="1"/>
</dbReference>
<evidence type="ECO:0000313" key="2">
    <source>
        <dbReference type="Proteomes" id="UP000260943"/>
    </source>
</evidence>
<reference evidence="1 2" key="1">
    <citation type="submission" date="2018-08" db="EMBL/GenBank/DDBJ databases">
        <title>A genome reference for cultivated species of the human gut microbiota.</title>
        <authorList>
            <person name="Zou Y."/>
            <person name="Xue W."/>
            <person name="Luo G."/>
        </authorList>
    </citation>
    <scope>NUCLEOTIDE SEQUENCE [LARGE SCALE GENOMIC DNA]</scope>
    <source>
        <strain evidence="1 2">TF08-14</strain>
    </source>
</reference>
<gene>
    <name evidence="1" type="ORF">DXC81_05540</name>
</gene>
<dbReference type="SUPFAM" id="SSF89550">
    <property type="entry name" value="PHP domain-like"/>
    <property type="match status" value="2"/>
</dbReference>
<protein>
    <recommendedName>
        <fullName evidence="3">Histidinol-phosphatase</fullName>
    </recommendedName>
</protein>
<evidence type="ECO:0008006" key="3">
    <source>
        <dbReference type="Google" id="ProtNLM"/>
    </source>
</evidence>
<accession>A0A3E4QUF5</accession>
<dbReference type="InterPro" id="IPR016195">
    <property type="entry name" value="Pol/histidinol_Pase-like"/>
</dbReference>
<dbReference type="EMBL" id="QSRJ01000005">
    <property type="protein sequence ID" value="RGL10493.1"/>
    <property type="molecule type" value="Genomic_DNA"/>
</dbReference>